<name>A0ACA9PB77_9GLOM</name>
<accession>A0ACA9PB77</accession>
<keyword evidence="2" id="KW-1185">Reference proteome</keyword>
<feature type="non-terminal residue" evidence="1">
    <location>
        <position position="59"/>
    </location>
</feature>
<proteinExistence type="predicted"/>
<dbReference type="EMBL" id="CAJVPW010023624">
    <property type="protein sequence ID" value="CAG8701940.1"/>
    <property type="molecule type" value="Genomic_DNA"/>
</dbReference>
<organism evidence="1 2">
    <name type="scientific">Cetraspora pellucida</name>
    <dbReference type="NCBI Taxonomy" id="1433469"/>
    <lineage>
        <taxon>Eukaryota</taxon>
        <taxon>Fungi</taxon>
        <taxon>Fungi incertae sedis</taxon>
        <taxon>Mucoromycota</taxon>
        <taxon>Glomeromycotina</taxon>
        <taxon>Glomeromycetes</taxon>
        <taxon>Diversisporales</taxon>
        <taxon>Gigasporaceae</taxon>
        <taxon>Cetraspora</taxon>
    </lineage>
</organism>
<evidence type="ECO:0000313" key="1">
    <source>
        <dbReference type="EMBL" id="CAG8701940.1"/>
    </source>
</evidence>
<evidence type="ECO:0000313" key="2">
    <source>
        <dbReference type="Proteomes" id="UP000789366"/>
    </source>
</evidence>
<reference evidence="1" key="1">
    <citation type="submission" date="2021-06" db="EMBL/GenBank/DDBJ databases">
        <authorList>
            <person name="Kallberg Y."/>
            <person name="Tangrot J."/>
            <person name="Rosling A."/>
        </authorList>
    </citation>
    <scope>NUCLEOTIDE SEQUENCE</scope>
    <source>
        <strain evidence="1">28 12/20/2015</strain>
    </source>
</reference>
<protein>
    <submittedName>
        <fullName evidence="1">1438_t:CDS:1</fullName>
    </submittedName>
</protein>
<gene>
    <name evidence="1" type="ORF">SPELUC_LOCUS11320</name>
</gene>
<feature type="non-terminal residue" evidence="1">
    <location>
        <position position="1"/>
    </location>
</feature>
<comment type="caution">
    <text evidence="1">The sequence shown here is derived from an EMBL/GenBank/DDBJ whole genome shotgun (WGS) entry which is preliminary data.</text>
</comment>
<sequence length="59" mass="6968">REITLRKRNRRLRLKEQSYYKDSSTEEGFGLPYNTMSLTSHSGNMSPGNGYASQYDYRR</sequence>
<dbReference type="Proteomes" id="UP000789366">
    <property type="component" value="Unassembled WGS sequence"/>
</dbReference>